<evidence type="ECO:0000256" key="3">
    <source>
        <dbReference type="ARBA" id="ARBA00013236"/>
    </source>
</evidence>
<dbReference type="GO" id="GO:0016740">
    <property type="term" value="F:transferase activity"/>
    <property type="evidence" value="ECO:0007669"/>
    <property type="project" value="UniProtKB-KW"/>
</dbReference>
<dbReference type="InterPro" id="IPR007229">
    <property type="entry name" value="Nic_PRibTrfase-Fam"/>
</dbReference>
<evidence type="ECO:0000256" key="7">
    <source>
        <dbReference type="ARBA" id="ARBA00022679"/>
    </source>
</evidence>
<dbReference type="SUPFAM" id="SSF51690">
    <property type="entry name" value="Nicotinate/Quinolinate PRTase C-terminal domain-like"/>
    <property type="match status" value="1"/>
</dbReference>
<dbReference type="InterPro" id="IPR013785">
    <property type="entry name" value="Aldolase_TIM"/>
</dbReference>
<evidence type="ECO:0000256" key="6">
    <source>
        <dbReference type="ARBA" id="ARBA00022642"/>
    </source>
</evidence>
<dbReference type="Gene3D" id="3.20.20.70">
    <property type="entry name" value="Aldolase class I"/>
    <property type="match status" value="1"/>
</dbReference>
<evidence type="ECO:0000256" key="2">
    <source>
        <dbReference type="ARBA" id="ARBA00010897"/>
    </source>
</evidence>
<keyword evidence="4" id="KW-0597">Phosphoprotein</keyword>
<comment type="similarity">
    <text evidence="2">Belongs to the NAPRTase family.</text>
</comment>
<dbReference type="InterPro" id="IPR036068">
    <property type="entry name" value="Nicotinate_pribotase-like_C"/>
</dbReference>
<dbReference type="UniPathway" id="UPA00253">
    <property type="reaction ID" value="UER00457"/>
</dbReference>
<proteinExistence type="inferred from homology"/>
<keyword evidence="6" id="KW-0662">Pyridine nucleotide biosynthesis</keyword>
<comment type="pathway">
    <text evidence="1">Cofactor biosynthesis; NAD(+) biosynthesis; nicotinate D-ribonucleotide from nicotinate: step 1/1.</text>
</comment>
<dbReference type="EC" id="6.3.4.21" evidence="3"/>
<evidence type="ECO:0000313" key="11">
    <source>
        <dbReference type="EMBL" id="GAG88574.1"/>
    </source>
</evidence>
<organism evidence="11">
    <name type="scientific">marine sediment metagenome</name>
    <dbReference type="NCBI Taxonomy" id="412755"/>
    <lineage>
        <taxon>unclassified sequences</taxon>
        <taxon>metagenomes</taxon>
        <taxon>ecological metagenomes</taxon>
    </lineage>
</organism>
<dbReference type="PANTHER" id="PTHR11098:SF1">
    <property type="entry name" value="NICOTINATE PHOSPHORIBOSYLTRANSFERASE"/>
    <property type="match status" value="1"/>
</dbReference>
<evidence type="ECO:0000256" key="8">
    <source>
        <dbReference type="ARBA" id="ARBA00048668"/>
    </source>
</evidence>
<dbReference type="GO" id="GO:0004516">
    <property type="term" value="F:nicotinate phosphoribosyltransferase activity"/>
    <property type="evidence" value="ECO:0007669"/>
    <property type="project" value="UniProtKB-EC"/>
</dbReference>
<dbReference type="Pfam" id="PF17767">
    <property type="entry name" value="NAPRTase_N"/>
    <property type="match status" value="1"/>
</dbReference>
<keyword evidence="5" id="KW-0436">Ligase</keyword>
<comment type="caution">
    <text evidence="11">The sequence shown here is derived from an EMBL/GenBank/DDBJ whole genome shotgun (WGS) entry which is preliminary data.</text>
</comment>
<sequence length="290" mass="33281">TDFYQLTMTAAYFQYNLENNIKEEDDIATFELFIRKFPKNRNYLIFAGLEQAIYYLLNARFTKRTIDFLGNKPVFKKIDSSFFDKYLPNFKFNLDIWAMEEGNYFFPNEPIMRIQGPIIHAQLAETYLLNVINYQTLVASKASRIRNIALDKVLLEFGTRRSHSPLAGVYAARASYIAGFNGTSNVIADIELGINSTGTMAHSFVQKFDKEIDSFKTYFDIYDENSILLIDTYDTEKGAEKCAQFGNKIKGVRIDSGDLINHAKKVRKILDEIGCEKVLIVASSDLNEYK</sequence>
<protein>
    <recommendedName>
        <fullName evidence="3">nicotinate phosphoribosyltransferase</fullName>
        <ecNumber evidence="3">6.3.4.21</ecNumber>
    </recommendedName>
</protein>
<dbReference type="InterPro" id="IPR006405">
    <property type="entry name" value="Nic_PRibTrfase_pncB"/>
</dbReference>
<evidence type="ECO:0000259" key="9">
    <source>
        <dbReference type="Pfam" id="PF04095"/>
    </source>
</evidence>
<dbReference type="AlphaFoldDB" id="X1AZ75"/>
<feature type="domain" description="Nicotinate phosphoribosyltransferase N-terminal" evidence="10">
    <location>
        <begin position="1"/>
        <end position="133"/>
    </location>
</feature>
<evidence type="ECO:0000256" key="4">
    <source>
        <dbReference type="ARBA" id="ARBA00022553"/>
    </source>
</evidence>
<dbReference type="Pfam" id="PF04095">
    <property type="entry name" value="NAPRTase"/>
    <property type="match status" value="1"/>
</dbReference>
<comment type="catalytic activity">
    <reaction evidence="8">
        <text>5-phospho-alpha-D-ribose 1-diphosphate + nicotinate + ATP + H2O = nicotinate beta-D-ribonucleotide + ADP + phosphate + diphosphate</text>
        <dbReference type="Rhea" id="RHEA:36163"/>
        <dbReference type="ChEBI" id="CHEBI:15377"/>
        <dbReference type="ChEBI" id="CHEBI:30616"/>
        <dbReference type="ChEBI" id="CHEBI:32544"/>
        <dbReference type="ChEBI" id="CHEBI:33019"/>
        <dbReference type="ChEBI" id="CHEBI:43474"/>
        <dbReference type="ChEBI" id="CHEBI:57502"/>
        <dbReference type="ChEBI" id="CHEBI:58017"/>
        <dbReference type="ChEBI" id="CHEBI:456216"/>
        <dbReference type="EC" id="6.3.4.21"/>
    </reaction>
</comment>
<dbReference type="PANTHER" id="PTHR11098">
    <property type="entry name" value="NICOTINATE PHOSPHORIBOSYLTRANSFERASE"/>
    <property type="match status" value="1"/>
</dbReference>
<evidence type="ECO:0000259" key="10">
    <source>
        <dbReference type="Pfam" id="PF17767"/>
    </source>
</evidence>
<name>X1AZ75_9ZZZZ</name>
<dbReference type="InterPro" id="IPR041525">
    <property type="entry name" value="N/Namide_PRibTrfase"/>
</dbReference>
<dbReference type="Gene3D" id="3.20.140.10">
    <property type="entry name" value="nicotinate phosphoribosyltransferase"/>
    <property type="match status" value="1"/>
</dbReference>
<accession>X1AZ75</accession>
<dbReference type="EMBL" id="BART01011743">
    <property type="protein sequence ID" value="GAG88574.1"/>
    <property type="molecule type" value="Genomic_DNA"/>
</dbReference>
<dbReference type="NCBIfam" id="TIGR01513">
    <property type="entry name" value="NAPRTase_put"/>
    <property type="match status" value="1"/>
</dbReference>
<dbReference type="SUPFAM" id="SSF54675">
    <property type="entry name" value="Nicotinate/Quinolinate PRTase N-terminal domain-like"/>
    <property type="match status" value="1"/>
</dbReference>
<evidence type="ECO:0000256" key="5">
    <source>
        <dbReference type="ARBA" id="ARBA00022598"/>
    </source>
</evidence>
<dbReference type="PIRSF" id="PIRSF000484">
    <property type="entry name" value="NAPRT"/>
    <property type="match status" value="1"/>
</dbReference>
<reference evidence="11" key="1">
    <citation type="journal article" date="2014" name="Front. Microbiol.">
        <title>High frequency of phylogenetically diverse reductive dehalogenase-homologous genes in deep subseafloor sedimentary metagenomes.</title>
        <authorList>
            <person name="Kawai M."/>
            <person name="Futagami T."/>
            <person name="Toyoda A."/>
            <person name="Takaki Y."/>
            <person name="Nishi S."/>
            <person name="Hori S."/>
            <person name="Arai W."/>
            <person name="Tsubouchi T."/>
            <person name="Morono Y."/>
            <person name="Uchiyama I."/>
            <person name="Ito T."/>
            <person name="Fujiyama A."/>
            <person name="Inagaki F."/>
            <person name="Takami H."/>
        </authorList>
    </citation>
    <scope>NUCLEOTIDE SEQUENCE</scope>
    <source>
        <strain evidence="11">Expedition CK06-06</strain>
    </source>
</reference>
<evidence type="ECO:0000256" key="1">
    <source>
        <dbReference type="ARBA" id="ARBA00004952"/>
    </source>
</evidence>
<gene>
    <name evidence="11" type="ORF">S01H4_24849</name>
</gene>
<feature type="non-terminal residue" evidence="11">
    <location>
        <position position="290"/>
    </location>
</feature>
<dbReference type="GO" id="GO:0034355">
    <property type="term" value="P:NAD+ biosynthetic process via the salvage pathway"/>
    <property type="evidence" value="ECO:0007669"/>
    <property type="project" value="TreeGrafter"/>
</dbReference>
<feature type="domain" description="Nicotinate/nicotinamide phosphoribosyltransferase" evidence="9">
    <location>
        <begin position="155"/>
        <end position="276"/>
    </location>
</feature>
<dbReference type="InterPro" id="IPR040727">
    <property type="entry name" value="NAPRTase_N"/>
</dbReference>
<feature type="non-terminal residue" evidence="11">
    <location>
        <position position="1"/>
    </location>
</feature>
<keyword evidence="7" id="KW-0808">Transferase</keyword>
<dbReference type="GO" id="GO:0005829">
    <property type="term" value="C:cytosol"/>
    <property type="evidence" value="ECO:0007669"/>
    <property type="project" value="TreeGrafter"/>
</dbReference>